<dbReference type="Pfam" id="PF01436">
    <property type="entry name" value="NHL"/>
    <property type="match status" value="2"/>
</dbReference>
<dbReference type="EMBL" id="GG666622">
    <property type="protein sequence ID" value="EEN48097.1"/>
    <property type="molecule type" value="Genomic_DNA"/>
</dbReference>
<dbReference type="STRING" id="7739.C3ZHB4"/>
<feature type="repeat" description="NHL" evidence="4">
    <location>
        <begin position="1"/>
        <end position="39"/>
    </location>
</feature>
<organism>
    <name type="scientific">Branchiostoma floridae</name>
    <name type="common">Florida lancelet</name>
    <name type="synonym">Amphioxus</name>
    <dbReference type="NCBI Taxonomy" id="7739"/>
    <lineage>
        <taxon>Eukaryota</taxon>
        <taxon>Metazoa</taxon>
        <taxon>Chordata</taxon>
        <taxon>Cephalochordata</taxon>
        <taxon>Leptocardii</taxon>
        <taxon>Amphioxiformes</taxon>
        <taxon>Branchiostomatidae</taxon>
        <taxon>Branchiostoma</taxon>
    </lineage>
</organism>
<evidence type="ECO:0000256" key="1">
    <source>
        <dbReference type="ARBA" id="ARBA00022729"/>
    </source>
</evidence>
<reference evidence="5" key="1">
    <citation type="journal article" date="2008" name="Nature">
        <title>The amphioxus genome and the evolution of the chordate karyotype.</title>
        <authorList>
            <consortium name="US DOE Joint Genome Institute (JGI-PGF)"/>
            <person name="Putnam N.H."/>
            <person name="Butts T."/>
            <person name="Ferrier D.E.K."/>
            <person name="Furlong R.F."/>
            <person name="Hellsten U."/>
            <person name="Kawashima T."/>
            <person name="Robinson-Rechavi M."/>
            <person name="Shoguchi E."/>
            <person name="Terry A."/>
            <person name="Yu J.-K."/>
            <person name="Benito-Gutierrez E.L."/>
            <person name="Dubchak I."/>
            <person name="Garcia-Fernandez J."/>
            <person name="Gibson-Brown J.J."/>
            <person name="Grigoriev I.V."/>
            <person name="Horton A.C."/>
            <person name="de Jong P.J."/>
            <person name="Jurka J."/>
            <person name="Kapitonov V.V."/>
            <person name="Kohara Y."/>
            <person name="Kuroki Y."/>
            <person name="Lindquist E."/>
            <person name="Lucas S."/>
            <person name="Osoegawa K."/>
            <person name="Pennacchio L.A."/>
            <person name="Salamov A.A."/>
            <person name="Satou Y."/>
            <person name="Sauka-Spengler T."/>
            <person name="Schmutz J."/>
            <person name="Shin-I T."/>
            <person name="Toyoda A."/>
            <person name="Bronner-Fraser M."/>
            <person name="Fujiyama A."/>
            <person name="Holland L.Z."/>
            <person name="Holland P.W.H."/>
            <person name="Satoh N."/>
            <person name="Rokhsar D.S."/>
        </authorList>
    </citation>
    <scope>NUCLEOTIDE SEQUENCE [LARGE SCALE GENOMIC DNA]</scope>
    <source>
        <strain evidence="5">S238N-H82</strain>
        <tissue evidence="5">Testes</tissue>
    </source>
</reference>
<gene>
    <name evidence="5" type="ORF">BRAFLDRAFT_246512</name>
</gene>
<dbReference type="InterPro" id="IPR001258">
    <property type="entry name" value="NHL_repeat"/>
</dbReference>
<keyword evidence="1" id="KW-0732">Signal</keyword>
<dbReference type="PANTHER" id="PTHR10680:SF28">
    <property type="entry name" value="SMP-30_GLUCONOLACTONASE_LRE-LIKE REGION DOMAIN-CONTAINING PROTEIN"/>
    <property type="match status" value="1"/>
</dbReference>
<dbReference type="AlphaFoldDB" id="C3ZHB4"/>
<protein>
    <recommendedName>
        <fullName evidence="6">SMP-30/Gluconolactonase/LRE-like region domain-containing protein</fullName>
    </recommendedName>
</protein>
<keyword evidence="2" id="KW-0677">Repeat</keyword>
<dbReference type="PROSITE" id="PS51125">
    <property type="entry name" value="NHL"/>
    <property type="match status" value="2"/>
</dbReference>
<evidence type="ECO:0000256" key="4">
    <source>
        <dbReference type="PROSITE-ProRule" id="PRU00504"/>
    </source>
</evidence>
<sequence>MSKFGSIEGQAPEAVTVDKRGNIFIANWYNHRVLKYDKDGVYLSSFGSRGTGAGYLNGPSGICVDSLGRVIVADSGNQRVEMFTAEG</sequence>
<feature type="non-terminal residue" evidence="5">
    <location>
        <position position="87"/>
    </location>
</feature>
<evidence type="ECO:0000313" key="5">
    <source>
        <dbReference type="EMBL" id="EEN48097.1"/>
    </source>
</evidence>
<accession>C3ZHB4</accession>
<dbReference type="eggNOG" id="KOG2177">
    <property type="taxonomic scope" value="Eukaryota"/>
</dbReference>
<dbReference type="InParanoid" id="C3ZHB4"/>
<dbReference type="SUPFAM" id="SSF101898">
    <property type="entry name" value="NHL repeat"/>
    <property type="match status" value="1"/>
</dbReference>
<dbReference type="CDD" id="cd05819">
    <property type="entry name" value="NHL"/>
    <property type="match status" value="1"/>
</dbReference>
<evidence type="ECO:0000256" key="3">
    <source>
        <dbReference type="ARBA" id="ARBA00023180"/>
    </source>
</evidence>
<dbReference type="PANTHER" id="PTHR10680">
    <property type="entry name" value="PEPTIDYL-GLYCINE ALPHA-AMIDATING MONOOXYGENASE"/>
    <property type="match status" value="1"/>
</dbReference>
<proteinExistence type="predicted"/>
<dbReference type="Gene3D" id="2.120.10.30">
    <property type="entry name" value="TolB, C-terminal domain"/>
    <property type="match status" value="2"/>
</dbReference>
<evidence type="ECO:0008006" key="6">
    <source>
        <dbReference type="Google" id="ProtNLM"/>
    </source>
</evidence>
<feature type="repeat" description="NHL" evidence="4">
    <location>
        <begin position="43"/>
        <end position="86"/>
    </location>
</feature>
<keyword evidence="3" id="KW-0325">Glycoprotein</keyword>
<evidence type="ECO:0000256" key="2">
    <source>
        <dbReference type="ARBA" id="ARBA00022737"/>
    </source>
</evidence>
<dbReference type="InterPro" id="IPR011042">
    <property type="entry name" value="6-blade_b-propeller_TolB-like"/>
</dbReference>
<name>C3ZHB4_BRAFL</name>
<dbReference type="FunFam" id="2.120.10.30:FF:000240">
    <property type="entry name" value="Uncharacterized protein"/>
    <property type="match status" value="2"/>
</dbReference>